<name>A0ABQ1ZAQ3_9BACT</name>
<proteinExistence type="predicted"/>
<organism evidence="1 2">
    <name type="scientific">Dyadobacter endophyticus</name>
    <dbReference type="NCBI Taxonomy" id="1749036"/>
    <lineage>
        <taxon>Bacteria</taxon>
        <taxon>Pseudomonadati</taxon>
        <taxon>Bacteroidota</taxon>
        <taxon>Cytophagia</taxon>
        <taxon>Cytophagales</taxon>
        <taxon>Spirosomataceae</taxon>
        <taxon>Dyadobacter</taxon>
    </lineage>
</organism>
<comment type="caution">
    <text evidence="1">The sequence shown here is derived from an EMBL/GenBank/DDBJ whole genome shotgun (WGS) entry which is preliminary data.</text>
</comment>
<evidence type="ECO:0000313" key="1">
    <source>
        <dbReference type="EMBL" id="GGH55703.1"/>
    </source>
</evidence>
<accession>A0ABQ1ZAQ3</accession>
<reference evidence="2" key="1">
    <citation type="journal article" date="2019" name="Int. J. Syst. Evol. Microbiol.">
        <title>The Global Catalogue of Microorganisms (GCM) 10K type strain sequencing project: providing services to taxonomists for standard genome sequencing and annotation.</title>
        <authorList>
            <consortium name="The Broad Institute Genomics Platform"/>
            <consortium name="The Broad Institute Genome Sequencing Center for Infectious Disease"/>
            <person name="Wu L."/>
            <person name="Ma J."/>
        </authorList>
    </citation>
    <scope>NUCLEOTIDE SEQUENCE [LARGE SCALE GENOMIC DNA]</scope>
    <source>
        <strain evidence="2">CGMCC 1.15288</strain>
    </source>
</reference>
<dbReference type="EMBL" id="BMIA01000009">
    <property type="protein sequence ID" value="GGH55703.1"/>
    <property type="molecule type" value="Genomic_DNA"/>
</dbReference>
<keyword evidence="2" id="KW-1185">Reference proteome</keyword>
<protein>
    <submittedName>
        <fullName evidence="1">Uncharacterized protein</fullName>
    </submittedName>
</protein>
<evidence type="ECO:0000313" key="2">
    <source>
        <dbReference type="Proteomes" id="UP000600214"/>
    </source>
</evidence>
<gene>
    <name evidence="1" type="ORF">GCM10007423_63520</name>
</gene>
<sequence>MNIDGINVFYHFNSYQFLPDFLPNEELMADVREATQTFLEFKEAPKSFSEAIELVSEYYNHFPDSEAHLYKDDFFNKVPYLLPF</sequence>
<dbReference type="Proteomes" id="UP000600214">
    <property type="component" value="Unassembled WGS sequence"/>
</dbReference>